<dbReference type="InterPro" id="IPR018062">
    <property type="entry name" value="HTH_AraC-typ_CS"/>
</dbReference>
<keyword evidence="3" id="KW-0804">Transcription</keyword>
<dbReference type="Gene3D" id="1.10.10.60">
    <property type="entry name" value="Homeodomain-like"/>
    <property type="match status" value="2"/>
</dbReference>
<feature type="domain" description="HTH araC/xylS-type" evidence="4">
    <location>
        <begin position="166"/>
        <end position="264"/>
    </location>
</feature>
<dbReference type="EMBL" id="BNJG01000003">
    <property type="protein sequence ID" value="GHO59497.1"/>
    <property type="molecule type" value="Genomic_DNA"/>
</dbReference>
<reference evidence="5 6" key="1">
    <citation type="journal article" date="2021" name="Int. J. Syst. Evol. Microbiol.">
        <title>Reticulibacter mediterranei gen. nov., sp. nov., within the new family Reticulibacteraceae fam. nov., and Ktedonospora formicarum gen. nov., sp. nov., Ktedonobacter robiniae sp. nov., Dictyobacter formicarum sp. nov. and Dictyobacter arantiisoli sp. nov., belonging to the class Ktedonobacteria.</title>
        <authorList>
            <person name="Yabe S."/>
            <person name="Zheng Y."/>
            <person name="Wang C.M."/>
            <person name="Sakai Y."/>
            <person name="Abe K."/>
            <person name="Yokota A."/>
            <person name="Donadio S."/>
            <person name="Cavaletti L."/>
            <person name="Monciardini P."/>
        </authorList>
    </citation>
    <scope>NUCLEOTIDE SEQUENCE [LARGE SCALE GENOMIC DNA]</scope>
    <source>
        <strain evidence="5 6">SOSP1-30</strain>
    </source>
</reference>
<keyword evidence="1" id="KW-0805">Transcription regulation</keyword>
<keyword evidence="2" id="KW-0238">DNA-binding</keyword>
<evidence type="ECO:0000256" key="3">
    <source>
        <dbReference type="ARBA" id="ARBA00023163"/>
    </source>
</evidence>
<evidence type="ECO:0000256" key="1">
    <source>
        <dbReference type="ARBA" id="ARBA00023015"/>
    </source>
</evidence>
<dbReference type="Pfam" id="PF12833">
    <property type="entry name" value="HTH_18"/>
    <property type="match status" value="1"/>
</dbReference>
<dbReference type="PANTHER" id="PTHR43280">
    <property type="entry name" value="ARAC-FAMILY TRANSCRIPTIONAL REGULATOR"/>
    <property type="match status" value="1"/>
</dbReference>
<dbReference type="Proteomes" id="UP000654345">
    <property type="component" value="Unassembled WGS sequence"/>
</dbReference>
<dbReference type="SUPFAM" id="SSF46689">
    <property type="entry name" value="Homeodomain-like"/>
    <property type="match status" value="2"/>
</dbReference>
<accession>A0ABQ3V3G9</accession>
<sequence length="268" mass="31239">MLDHVHIRLLAYHVVRLEPPFWRFPTRYSSFWRFYCNDADGAWIEHAGQHYTLEQGRLYFIPAKVPFSTNLLQSVGHLYVHFDMLGLPYQMQQENFTNPICLPAGPALEEAVCSLRTELEQQKLDLFLQLRIKAILYEALLLYLQNLTDEQIQRYLLQSETIEPILPALQYIEAHLEDTLSNAILAQLCHMTPDYFIRCFRLSMGRTPVQYIQEQRVKQAEQQLLMTNQSIEQIATASGFGSRYYFTRIFTRHIGVSPAAYRKGLCGV</sequence>
<evidence type="ECO:0000313" key="6">
    <source>
        <dbReference type="Proteomes" id="UP000654345"/>
    </source>
</evidence>
<dbReference type="PROSITE" id="PS00041">
    <property type="entry name" value="HTH_ARAC_FAMILY_1"/>
    <property type="match status" value="1"/>
</dbReference>
<evidence type="ECO:0000256" key="2">
    <source>
        <dbReference type="ARBA" id="ARBA00023125"/>
    </source>
</evidence>
<comment type="caution">
    <text evidence="5">The sequence shown here is derived from an EMBL/GenBank/DDBJ whole genome shotgun (WGS) entry which is preliminary data.</text>
</comment>
<evidence type="ECO:0000259" key="4">
    <source>
        <dbReference type="PROSITE" id="PS01124"/>
    </source>
</evidence>
<dbReference type="InterPro" id="IPR009057">
    <property type="entry name" value="Homeodomain-like_sf"/>
</dbReference>
<protein>
    <recommendedName>
        <fullName evidence="4">HTH araC/xylS-type domain-containing protein</fullName>
    </recommendedName>
</protein>
<keyword evidence="6" id="KW-1185">Reference proteome</keyword>
<proteinExistence type="predicted"/>
<organism evidence="5 6">
    <name type="scientific">Ktedonobacter robiniae</name>
    <dbReference type="NCBI Taxonomy" id="2778365"/>
    <lineage>
        <taxon>Bacteria</taxon>
        <taxon>Bacillati</taxon>
        <taxon>Chloroflexota</taxon>
        <taxon>Ktedonobacteria</taxon>
        <taxon>Ktedonobacterales</taxon>
        <taxon>Ktedonobacteraceae</taxon>
        <taxon>Ktedonobacter</taxon>
    </lineage>
</organism>
<dbReference type="SMART" id="SM00342">
    <property type="entry name" value="HTH_ARAC"/>
    <property type="match status" value="1"/>
</dbReference>
<dbReference type="PRINTS" id="PR00032">
    <property type="entry name" value="HTHARAC"/>
</dbReference>
<name>A0ABQ3V3G9_9CHLR</name>
<dbReference type="InterPro" id="IPR020449">
    <property type="entry name" value="Tscrpt_reg_AraC-type_HTH"/>
</dbReference>
<dbReference type="InterPro" id="IPR018060">
    <property type="entry name" value="HTH_AraC"/>
</dbReference>
<evidence type="ECO:0000313" key="5">
    <source>
        <dbReference type="EMBL" id="GHO59497.1"/>
    </source>
</evidence>
<dbReference type="RefSeq" id="WP_201375677.1">
    <property type="nucleotide sequence ID" value="NZ_BNJG01000003.1"/>
</dbReference>
<dbReference type="PANTHER" id="PTHR43280:SF28">
    <property type="entry name" value="HTH-TYPE TRANSCRIPTIONAL ACTIVATOR RHAS"/>
    <property type="match status" value="1"/>
</dbReference>
<gene>
    <name evidence="5" type="ORF">KSB_79720</name>
</gene>
<dbReference type="PROSITE" id="PS01124">
    <property type="entry name" value="HTH_ARAC_FAMILY_2"/>
    <property type="match status" value="1"/>
</dbReference>